<organism evidence="3 4">
    <name type="scientific">Solirubrobacter phytolaccae</name>
    <dbReference type="NCBI Taxonomy" id="1404360"/>
    <lineage>
        <taxon>Bacteria</taxon>
        <taxon>Bacillati</taxon>
        <taxon>Actinomycetota</taxon>
        <taxon>Thermoleophilia</taxon>
        <taxon>Solirubrobacterales</taxon>
        <taxon>Solirubrobacteraceae</taxon>
        <taxon>Solirubrobacter</taxon>
    </lineage>
</organism>
<evidence type="ECO:0000313" key="4">
    <source>
        <dbReference type="Proteomes" id="UP001147653"/>
    </source>
</evidence>
<feature type="domain" description="Activator of Hsp90 ATPase homologue 1/2-like C-terminal" evidence="2">
    <location>
        <begin position="23"/>
        <end position="123"/>
    </location>
</feature>
<evidence type="ECO:0000256" key="1">
    <source>
        <dbReference type="ARBA" id="ARBA00006817"/>
    </source>
</evidence>
<evidence type="ECO:0000313" key="3">
    <source>
        <dbReference type="EMBL" id="MDA0182684.1"/>
    </source>
</evidence>
<accession>A0A9X3NAS4</accession>
<dbReference type="InterPro" id="IPR023393">
    <property type="entry name" value="START-like_dom_sf"/>
</dbReference>
<dbReference type="Pfam" id="PF08327">
    <property type="entry name" value="AHSA1"/>
    <property type="match status" value="1"/>
</dbReference>
<dbReference type="EMBL" id="JAPDDP010000039">
    <property type="protein sequence ID" value="MDA0182684.1"/>
    <property type="molecule type" value="Genomic_DNA"/>
</dbReference>
<comment type="caution">
    <text evidence="3">The sequence shown here is derived from an EMBL/GenBank/DDBJ whole genome shotgun (WGS) entry which is preliminary data.</text>
</comment>
<sequence length="234" mass="25375">MTEPVYLTDGARPAVRVERRYAHPIEAVWKAVTSPEGLAAWFPVPATFELRAGGVVDYGDDTGEVLEVEPPHRLVFTWGGNQLEFALRADGDGTVFVLTHAFDDRGGAASFASGWEGCLLVLLAVLDDRPLPEPDRREARHEELVDRFGISEPVVIRGDAGWSVRIERQLVVPAATAWERLRELSLDVPNVLLSLSDGTGHGARLVVAVNGADEAQLPPATAWVRDAVRRAAAG</sequence>
<dbReference type="Proteomes" id="UP001147653">
    <property type="component" value="Unassembled WGS sequence"/>
</dbReference>
<proteinExistence type="inferred from homology"/>
<gene>
    <name evidence="3" type="ORF">OJ997_20400</name>
</gene>
<dbReference type="RefSeq" id="WP_270027060.1">
    <property type="nucleotide sequence ID" value="NZ_JAPDDP010000039.1"/>
</dbReference>
<protein>
    <submittedName>
        <fullName evidence="3">SRPBCC domain-containing protein</fullName>
    </submittedName>
</protein>
<dbReference type="Gene3D" id="3.30.530.20">
    <property type="match status" value="1"/>
</dbReference>
<dbReference type="InterPro" id="IPR013538">
    <property type="entry name" value="ASHA1/2-like_C"/>
</dbReference>
<dbReference type="AlphaFoldDB" id="A0A9X3NAS4"/>
<reference evidence="3" key="1">
    <citation type="submission" date="2022-10" db="EMBL/GenBank/DDBJ databases">
        <title>The WGS of Solirubrobacter phytolaccae KCTC 29190.</title>
        <authorList>
            <person name="Jiang Z."/>
        </authorList>
    </citation>
    <scope>NUCLEOTIDE SEQUENCE</scope>
    <source>
        <strain evidence="3">KCTC 29190</strain>
    </source>
</reference>
<name>A0A9X3NAS4_9ACTN</name>
<dbReference type="SUPFAM" id="SSF55961">
    <property type="entry name" value="Bet v1-like"/>
    <property type="match status" value="1"/>
</dbReference>
<keyword evidence="4" id="KW-1185">Reference proteome</keyword>
<evidence type="ECO:0000259" key="2">
    <source>
        <dbReference type="Pfam" id="PF08327"/>
    </source>
</evidence>
<comment type="similarity">
    <text evidence="1">Belongs to the AHA1 family.</text>
</comment>